<dbReference type="InterPro" id="IPR036388">
    <property type="entry name" value="WH-like_DNA-bd_sf"/>
</dbReference>
<keyword evidence="5" id="KW-0804">Transcription</keyword>
<evidence type="ECO:0000256" key="3">
    <source>
        <dbReference type="ARBA" id="ARBA00023015"/>
    </source>
</evidence>
<evidence type="ECO:0000256" key="5">
    <source>
        <dbReference type="ARBA" id="ARBA00023163"/>
    </source>
</evidence>
<dbReference type="SUPFAM" id="SSF55804">
    <property type="entry name" value="Phoshotransferase/anion transport protein"/>
    <property type="match status" value="1"/>
</dbReference>
<evidence type="ECO:0000259" key="8">
    <source>
        <dbReference type="PROSITE" id="PS51372"/>
    </source>
</evidence>
<evidence type="ECO:0000256" key="2">
    <source>
        <dbReference type="ARBA" id="ARBA00022737"/>
    </source>
</evidence>
<keyword evidence="2" id="KW-0677">Repeat</keyword>
<dbReference type="PROSITE" id="PS51094">
    <property type="entry name" value="PTS_EIIA_TYPE_2"/>
    <property type="match status" value="1"/>
</dbReference>
<dbReference type="InterPro" id="IPR011608">
    <property type="entry name" value="PRD"/>
</dbReference>
<dbReference type="SUPFAM" id="SSF63520">
    <property type="entry name" value="PTS-regulatory domain, PRD"/>
    <property type="match status" value="1"/>
</dbReference>
<dbReference type="GO" id="GO:0006355">
    <property type="term" value="P:regulation of DNA-templated transcription"/>
    <property type="evidence" value="ECO:0007669"/>
    <property type="project" value="InterPro"/>
</dbReference>
<dbReference type="InterPro" id="IPR036095">
    <property type="entry name" value="PTS_EIIB-like_sf"/>
</dbReference>
<keyword evidence="4" id="KW-0010">Activator</keyword>
<dbReference type="InterPro" id="IPR016152">
    <property type="entry name" value="PTrfase/Anion_transptr"/>
</dbReference>
<dbReference type="PANTHER" id="PTHR30185:SF9">
    <property type="entry name" value="MANNITOL-SPECIFIC PHOSPHOTRANSFERASE ENZYME IIA COMPONENT"/>
    <property type="match status" value="1"/>
</dbReference>
<evidence type="ECO:0000256" key="1">
    <source>
        <dbReference type="ARBA" id="ARBA00022679"/>
    </source>
</evidence>
<gene>
    <name evidence="9" type="ORF">OEV98_06145</name>
</gene>
<dbReference type="Pfam" id="PF00359">
    <property type="entry name" value="PTS_EIIA_2"/>
    <property type="match status" value="1"/>
</dbReference>
<evidence type="ECO:0000313" key="10">
    <source>
        <dbReference type="Proteomes" id="UP001209318"/>
    </source>
</evidence>
<dbReference type="Gene3D" id="1.10.1790.10">
    <property type="entry name" value="PRD domain"/>
    <property type="match status" value="1"/>
</dbReference>
<dbReference type="PANTHER" id="PTHR30185">
    <property type="entry name" value="CRYPTIC BETA-GLUCOSIDE BGL OPERON ANTITERMINATOR"/>
    <property type="match status" value="1"/>
</dbReference>
<name>A0AAE3ITE8_9BACI</name>
<dbReference type="Gene3D" id="3.40.930.10">
    <property type="entry name" value="Mannitol-specific EII, Chain A"/>
    <property type="match status" value="1"/>
</dbReference>
<comment type="caution">
    <text evidence="9">The sequence shown here is derived from an EMBL/GenBank/DDBJ whole genome shotgun (WGS) entry which is preliminary data.</text>
</comment>
<dbReference type="InterPro" id="IPR007737">
    <property type="entry name" value="Mga_HTH"/>
</dbReference>
<evidence type="ECO:0000313" key="9">
    <source>
        <dbReference type="EMBL" id="MCU9613131.1"/>
    </source>
</evidence>
<feature type="domain" description="PRD" evidence="8">
    <location>
        <begin position="297"/>
        <end position="404"/>
    </location>
</feature>
<dbReference type="Pfam" id="PF05043">
    <property type="entry name" value="Mga"/>
    <property type="match status" value="1"/>
</dbReference>
<keyword evidence="1" id="KW-0808">Transferase</keyword>
<evidence type="ECO:0000259" key="7">
    <source>
        <dbReference type="PROSITE" id="PS51099"/>
    </source>
</evidence>
<dbReference type="InterPro" id="IPR036390">
    <property type="entry name" value="WH_DNA-bd_sf"/>
</dbReference>
<dbReference type="SUPFAM" id="SSF46785">
    <property type="entry name" value="Winged helix' DNA-binding domain"/>
    <property type="match status" value="1"/>
</dbReference>
<dbReference type="InterPro" id="IPR013011">
    <property type="entry name" value="PTS_EIIB_2"/>
</dbReference>
<accession>A0AAE3ITE8</accession>
<dbReference type="CDD" id="cd05568">
    <property type="entry name" value="PTS_IIB_bgl_like"/>
    <property type="match status" value="1"/>
</dbReference>
<dbReference type="Gene3D" id="1.10.10.10">
    <property type="entry name" value="Winged helix-like DNA-binding domain superfamily/Winged helix DNA-binding domain"/>
    <property type="match status" value="1"/>
</dbReference>
<dbReference type="PROSITE" id="PS51099">
    <property type="entry name" value="PTS_EIIB_TYPE_2"/>
    <property type="match status" value="1"/>
</dbReference>
<dbReference type="SUPFAM" id="SSF52794">
    <property type="entry name" value="PTS system IIB component-like"/>
    <property type="match status" value="1"/>
</dbReference>
<feature type="domain" description="PTS EIIB type-2" evidence="7">
    <location>
        <begin position="408"/>
        <end position="496"/>
    </location>
</feature>
<reference evidence="9" key="1">
    <citation type="submission" date="2022-10" db="EMBL/GenBank/DDBJ databases">
        <title>Description of Fervidibacillus gen. nov. in the family Fervidibacillaceae fam. nov. with two species, Fervidibacillus albus sp. nov., and Fervidibacillus halotolerans sp. nov., isolated from tidal flat sediments.</title>
        <authorList>
            <person name="Kwon K.K."/>
            <person name="Yang S.-H."/>
        </authorList>
    </citation>
    <scope>NUCLEOTIDE SEQUENCE</scope>
    <source>
        <strain evidence="9">JCM 19140</strain>
    </source>
</reference>
<proteinExistence type="predicted"/>
<evidence type="ECO:0000256" key="4">
    <source>
        <dbReference type="ARBA" id="ARBA00023159"/>
    </source>
</evidence>
<dbReference type="GO" id="GO:0009401">
    <property type="term" value="P:phosphoenolpyruvate-dependent sugar phosphotransferase system"/>
    <property type="evidence" value="ECO:0007669"/>
    <property type="project" value="InterPro"/>
</dbReference>
<dbReference type="PROSITE" id="PS51372">
    <property type="entry name" value="PRD_2"/>
    <property type="match status" value="1"/>
</dbReference>
<protein>
    <submittedName>
        <fullName evidence="9">BglG family transcription antiterminator</fullName>
    </submittedName>
</protein>
<dbReference type="RefSeq" id="WP_263072343.1">
    <property type="nucleotide sequence ID" value="NZ_JAOUSF010000002.1"/>
</dbReference>
<dbReference type="InterPro" id="IPR050661">
    <property type="entry name" value="BglG_antiterminators"/>
</dbReference>
<dbReference type="EMBL" id="JAOUSF010000002">
    <property type="protein sequence ID" value="MCU9613131.1"/>
    <property type="molecule type" value="Genomic_DNA"/>
</dbReference>
<keyword evidence="3" id="KW-0805">Transcription regulation</keyword>
<dbReference type="InterPro" id="IPR036634">
    <property type="entry name" value="PRD_sf"/>
</dbReference>
<evidence type="ECO:0000259" key="6">
    <source>
        <dbReference type="PROSITE" id="PS51094"/>
    </source>
</evidence>
<dbReference type="Proteomes" id="UP001209318">
    <property type="component" value="Unassembled WGS sequence"/>
</dbReference>
<dbReference type="GO" id="GO:0008982">
    <property type="term" value="F:protein-N(PI)-phosphohistidine-sugar phosphotransferase activity"/>
    <property type="evidence" value="ECO:0007669"/>
    <property type="project" value="InterPro"/>
</dbReference>
<dbReference type="AlphaFoldDB" id="A0AAE3ITE8"/>
<dbReference type="Gene3D" id="3.40.50.2300">
    <property type="match status" value="1"/>
</dbReference>
<dbReference type="InterPro" id="IPR002178">
    <property type="entry name" value="PTS_EIIA_type-2_dom"/>
</dbReference>
<sequence>MILTERAANVLQTILSNRIITIDQLSSKLGYTKRQISYDLQKINDWLESNRIPPIQNRKELGLTVPEGVRNQVFNIVSKIDLYHYIASPSDRQKIMYLQLFMKRGYLSVNHLTDQINMSRNTVLSYIQLLKEELENRGISLVYNRQDGYGLIGEEFTIRSLAFEYLSYVLKLPNGWQLLENIYRNQEGKDQFLTAYQLLFHKMTEMEQQLHISFVEEQLKELTIFFLFLKLRILAGFQCPPIKQEMKSIIQASNILNFSKEMLETLAIGDHPDEAAYITMHLLGLNTIYETELFQRKETDELLNVVDQILTEFEKNACILFNNRENILNSLYLHIRPVYYRSLFQISVSNPYVEDIKREYYDLFILVKKSIKPLELYLNKRMADEEVGYITLHFGGYVKREELTYRRKRCFIICPNGIATSNMLKNQLEQLIPEVEVVKVMSPRQFHGDKHGDVDFIIATIPIQTMLPVIIVSPILTSIDKAKILMEVNFLLYNQNTGLPKINEMMHIIKEYATIHDEPTLIKALTNLLTVSSVKELGRVKPVLNQLLTKEMITITDNVSDWKAAIRIAAAPLLEQKKIEATYIEAMIANVEKIGPYIVLTPKVAIPHARPEDGVKELSMSLLKIDHPVSFAADDPEKDVQLIFIIAAIDNDLHLKALSQLSNMLEEDMTVDQLIQAKTVEEIQQFVNHYSKK</sequence>
<organism evidence="9 10">
    <name type="scientific">Perspicuibacillus lycopersici</name>
    <dbReference type="NCBI Taxonomy" id="1325689"/>
    <lineage>
        <taxon>Bacteria</taxon>
        <taxon>Bacillati</taxon>
        <taxon>Bacillota</taxon>
        <taxon>Bacilli</taxon>
        <taxon>Bacillales</taxon>
        <taxon>Bacillaceae</taxon>
        <taxon>Perspicuibacillus</taxon>
    </lineage>
</organism>
<dbReference type="CDD" id="cd00211">
    <property type="entry name" value="PTS_IIA_fru"/>
    <property type="match status" value="1"/>
</dbReference>
<dbReference type="Pfam" id="PF00874">
    <property type="entry name" value="PRD"/>
    <property type="match status" value="1"/>
</dbReference>
<keyword evidence="10" id="KW-1185">Reference proteome</keyword>
<feature type="domain" description="PTS EIIA type-2" evidence="6">
    <location>
        <begin position="546"/>
        <end position="690"/>
    </location>
</feature>